<dbReference type="InterPro" id="IPR043160">
    <property type="entry name" value="Dynein_C_barrel"/>
</dbReference>
<dbReference type="Gene3D" id="1.10.8.1220">
    <property type="match status" value="1"/>
</dbReference>
<dbReference type="GO" id="GO:0048469">
    <property type="term" value="P:cell maturation"/>
    <property type="evidence" value="ECO:0007669"/>
    <property type="project" value="UniProtKB-ARBA"/>
</dbReference>
<dbReference type="InterPro" id="IPR026983">
    <property type="entry name" value="DHC"/>
</dbReference>
<feature type="coiled-coil region" evidence="15">
    <location>
        <begin position="3251"/>
        <end position="3294"/>
    </location>
</feature>
<dbReference type="Gene3D" id="3.40.50.300">
    <property type="entry name" value="P-loop containing nucleotide triphosphate hydrolases"/>
    <property type="match status" value="5"/>
</dbReference>
<dbReference type="Pfam" id="PF08385">
    <property type="entry name" value="DHC_N1"/>
    <property type="match status" value="1"/>
</dbReference>
<dbReference type="InterPro" id="IPR035699">
    <property type="entry name" value="AAA_6"/>
</dbReference>
<dbReference type="Pfam" id="PF12780">
    <property type="entry name" value="AAA_8"/>
    <property type="match status" value="1"/>
</dbReference>
<dbReference type="InterPro" id="IPR042228">
    <property type="entry name" value="Dynein_linker_3"/>
</dbReference>
<dbReference type="FunFam" id="1.10.8.1220:FF:000002">
    <property type="entry name" value="cytoplasmic dynein 1 heavy chain 1-like"/>
    <property type="match status" value="1"/>
</dbReference>
<dbReference type="FunFam" id="1.20.920.30:FF:000001">
    <property type="entry name" value="Cytoplasmic dynein heavy chain 1"/>
    <property type="match status" value="1"/>
</dbReference>
<reference evidence="19" key="1">
    <citation type="submission" date="2017-01" db="EMBL/GenBank/DDBJ databases">
        <title>Comparative genomics of anhydrobiosis in the tardigrade Hypsibius dujardini.</title>
        <authorList>
            <person name="Yoshida Y."/>
            <person name="Koutsovoulos G."/>
            <person name="Laetsch D."/>
            <person name="Stevens L."/>
            <person name="Kumar S."/>
            <person name="Horikawa D."/>
            <person name="Ishino K."/>
            <person name="Komine S."/>
            <person name="Tomita M."/>
            <person name="Blaxter M."/>
            <person name="Arakawa K."/>
        </authorList>
    </citation>
    <scope>NUCLEOTIDE SEQUENCE [LARGE SCALE GENOMIC DNA]</scope>
    <source>
        <strain evidence="19">Z151</strain>
    </source>
</reference>
<dbReference type="Pfam" id="PF12781">
    <property type="entry name" value="AAA_9"/>
    <property type="match status" value="1"/>
</dbReference>
<dbReference type="Pfam" id="PF18198">
    <property type="entry name" value="AAA_lid_11"/>
    <property type="match status" value="1"/>
</dbReference>
<dbReference type="SMR" id="A0A1W0XD38"/>
<comment type="caution">
    <text evidence="18">The sequence shown here is derived from an EMBL/GenBank/DDBJ whole genome shotgun (WGS) entry which is preliminary data.</text>
</comment>
<evidence type="ECO:0000313" key="19">
    <source>
        <dbReference type="Proteomes" id="UP000192578"/>
    </source>
</evidence>
<dbReference type="Gene3D" id="1.20.920.20">
    <property type="match status" value="1"/>
</dbReference>
<dbReference type="InterPro" id="IPR041228">
    <property type="entry name" value="Dynein_C"/>
</dbReference>
<comment type="subunit">
    <text evidence="3">Consists of at least two heavy chains and a number of intermediate and light chains.</text>
</comment>
<dbReference type="FunFam" id="1.20.140.100:FF:000002">
    <property type="entry name" value="Cytoplasmic dynein heavy chain 1"/>
    <property type="match status" value="1"/>
</dbReference>
<dbReference type="InterPro" id="IPR027417">
    <property type="entry name" value="P-loop_NTPase"/>
</dbReference>
<keyword evidence="12" id="KW-0505">Motor protein</keyword>
<dbReference type="GO" id="GO:0051959">
    <property type="term" value="F:dynein light intermediate chain binding"/>
    <property type="evidence" value="ECO:0007669"/>
    <property type="project" value="InterPro"/>
</dbReference>
<dbReference type="GO" id="GO:0005938">
    <property type="term" value="C:cell cortex"/>
    <property type="evidence" value="ECO:0007669"/>
    <property type="project" value="UniProtKB-ARBA"/>
</dbReference>
<dbReference type="SUPFAM" id="SSF52540">
    <property type="entry name" value="P-loop containing nucleoside triphosphate hydrolases"/>
    <property type="match status" value="4"/>
</dbReference>
<dbReference type="Pfam" id="PF18199">
    <property type="entry name" value="Dynein_C"/>
    <property type="match status" value="1"/>
</dbReference>
<evidence type="ECO:0000256" key="16">
    <source>
        <dbReference type="SAM" id="MobiDB-lite"/>
    </source>
</evidence>
<protein>
    <recommendedName>
        <fullName evidence="4">Dynein heavy chain, cytoplasmic</fullName>
    </recommendedName>
    <alternativeName>
        <fullName evidence="14">Dynein heavy chain, cytosolic</fullName>
    </alternativeName>
</protein>
<dbReference type="Gene3D" id="1.10.8.720">
    <property type="entry name" value="Region D6 of dynein motor"/>
    <property type="match status" value="1"/>
</dbReference>
<dbReference type="InterPro" id="IPR004273">
    <property type="entry name" value="Dynein_heavy_D6_P-loop"/>
</dbReference>
<dbReference type="FunFam" id="1.10.287.2620:FF:000001">
    <property type="entry name" value="Cytoplasmic dynein heavy chain 1"/>
    <property type="match status" value="1"/>
</dbReference>
<dbReference type="GO" id="GO:0008090">
    <property type="term" value="P:retrograde axonal transport"/>
    <property type="evidence" value="ECO:0007669"/>
    <property type="project" value="UniProtKB-ARBA"/>
</dbReference>
<dbReference type="GO" id="GO:0072384">
    <property type="term" value="P:organelle transport along microtubule"/>
    <property type="evidence" value="ECO:0007669"/>
    <property type="project" value="UniProtKB-ARBA"/>
</dbReference>
<feature type="region of interest" description="Disordered" evidence="16">
    <location>
        <begin position="4370"/>
        <end position="4390"/>
    </location>
</feature>
<dbReference type="Pfam" id="PF08393">
    <property type="entry name" value="DHC_N2"/>
    <property type="match status" value="1"/>
</dbReference>
<dbReference type="InterPro" id="IPR024743">
    <property type="entry name" value="Dynein_HC_stalk"/>
</dbReference>
<dbReference type="PANTHER" id="PTHR46532">
    <property type="entry name" value="MALE FERTILITY FACTOR KL5"/>
    <property type="match status" value="1"/>
</dbReference>
<dbReference type="EMBL" id="MTYJ01000003">
    <property type="protein sequence ID" value="OQV25394.1"/>
    <property type="molecule type" value="Genomic_DNA"/>
</dbReference>
<dbReference type="Pfam" id="PF12774">
    <property type="entry name" value="AAA_6"/>
    <property type="match status" value="2"/>
</dbReference>
<evidence type="ECO:0000256" key="9">
    <source>
        <dbReference type="ARBA" id="ARBA00022840"/>
    </source>
</evidence>
<evidence type="ECO:0000259" key="17">
    <source>
        <dbReference type="SMART" id="SM00382"/>
    </source>
</evidence>
<dbReference type="GO" id="GO:0005524">
    <property type="term" value="F:ATP binding"/>
    <property type="evidence" value="ECO:0007669"/>
    <property type="project" value="UniProtKB-KW"/>
</dbReference>
<evidence type="ECO:0000256" key="6">
    <source>
        <dbReference type="ARBA" id="ARBA00022701"/>
    </source>
</evidence>
<evidence type="ECO:0000256" key="2">
    <source>
        <dbReference type="ARBA" id="ARBA00008887"/>
    </source>
</evidence>
<dbReference type="FunFam" id="1.20.1270.280:FF:000004">
    <property type="entry name" value="Cytoplasmic dynein heavy chain 2"/>
    <property type="match status" value="1"/>
</dbReference>
<dbReference type="Gene3D" id="1.20.920.30">
    <property type="match status" value="1"/>
</dbReference>
<dbReference type="InterPro" id="IPR054354">
    <property type="entry name" value="DYNC2H1-like_lid"/>
</dbReference>
<dbReference type="InterPro" id="IPR043157">
    <property type="entry name" value="Dynein_AAA1S"/>
</dbReference>
<gene>
    <name evidence="18" type="ORF">BV898_01073</name>
</gene>
<dbReference type="GO" id="GO:0008569">
    <property type="term" value="F:minus-end-directed microtubule motor activity"/>
    <property type="evidence" value="ECO:0007669"/>
    <property type="project" value="InterPro"/>
</dbReference>
<dbReference type="InterPro" id="IPR035706">
    <property type="entry name" value="AAA_9"/>
</dbReference>
<dbReference type="InterPro" id="IPR013594">
    <property type="entry name" value="Dynein_heavy_tail"/>
</dbReference>
<dbReference type="FunFam" id="3.10.490.20:FF:000004">
    <property type="entry name" value="Cytoplasmic dynein heavy chain 2"/>
    <property type="match status" value="1"/>
</dbReference>
<name>A0A1W0XD38_HYPEX</name>
<evidence type="ECO:0000256" key="14">
    <source>
        <dbReference type="ARBA" id="ARBA00033439"/>
    </source>
</evidence>
<keyword evidence="8" id="KW-0547">Nucleotide-binding</keyword>
<evidence type="ECO:0000256" key="12">
    <source>
        <dbReference type="ARBA" id="ARBA00023175"/>
    </source>
</evidence>
<dbReference type="Pfam" id="PF03028">
    <property type="entry name" value="Dynein_heavy"/>
    <property type="match status" value="1"/>
</dbReference>
<sequence length="4662" mass="529108">MEDPLLPVAGLPPPPPDDSVSLANTETFLAYLRKTVALVLGNGPAGVSVAGIFDDKTSVETARKFLSDPQMRVVLLQKVPRKESTPEDGASSGSGGGDGILECAYVISTKIAYSAQNTSSVAIMKRAAAIDVEKDIPSQLIIFDLKDGSPHEIFHSIISGIMSPFFKSFIHSDNAPGKENDKIVNNAERKLAELETVFLHLQQNIGIPEVILTAHPAIAAAIGKATAEGRRATVNDLEAWMSDTNLNTLWSLVNRWKQDIQKVTKLERDAASGSALQEISFWLNMENALQKIQEQRDSQEVNLTLEILKHGRRFGAFFSFDADTELTKTAELVADYCILMKDFPIQELLTATSLEKIRDAIRLIFTHMRKVRNTKYPATRFQFLIEALSRDVTAQMLKVLGTRYLMHYPYPEFEKVMKQCSDIFMCWGDEYEKINALVRDSMRRNQNTKVVWRSQVGAGHKALQARMESMKKFRWGHQQLCTVIARVLGPSTAPGKDSSGDLTNDGKANLVTHATAIEEVNLAYECIKEVDCLDTSKDGQEAWDQAVKRYEDHIDKVESKITERLRDQLGSARNANEMFRIFSQYNALLVRPRIRGAIREYQTQLIQKVKEDTEYLHEKFKGGYQNSGAALAMRQRDIPPVAGQVIWTKQIERQMTILMSRVEAILGRDWASHVEGQKLKMDGDSFQQKLRTAMEEVFNAWIQRVQQRPLGISGRIFVVETQRARGGANSLHLKVDFHPEIISLWKEVRNFKWLGFRVPLAIVNKSHQASQLYPYAISLIESVRAYERTCNIISNKPTLSLLVSGLKGAVQQLITEGAGLVWESHRVESYVQRFSEATSIFQEKVDDLVMVERQIDIELRSLDTCMFSTNAFADILNKIQKAIDDLSLRQYSNLADWSLKIDEEVEKKMAVRLQTALVAWLKVLNGKAEELQNTDNDDSPTCASFTGSVPKIEKVVHEFRIANQVMFLNPPVSQARTDLMTQLWTWASTILSQKRLQKSRYRTSVELDGDSSAGTYRSVLLHLPNPQILPEIALAVEKLIGEVDSYVQDWLRYQALWDLHAETVYSRLGNDMEKWIQILNDIKKSRNTFDTSDTQKEIGPVVIDYQRIQSKVTLKYDLWHKEVLGKYGSLLGQTMQDFYTSLTGHRGTLEQLSLDSASTSESVNLITSMQTMKRKLKGWEKQVDLFRDGQKLLERQRFQFPAKWLHSENLDGEWGAFTDILKRKDGSVQLKMGQLQAKIMAENRNMEVKTTEILTNWDKEKPVEGSLRPEVALNQIALFDQRLQRLREERENLSKAKEALEMQPEGTGDPMLERVVVCIEELQDLKGVWSEVSGIWKQIDEMKETPWVSVQPRKVRTALDTLLGQLKEMPSRMRQYASYDYIKQLLQSFTKVNVLIVDLKSEALKDRHWSQLMRQMNVKWNLTDLTLGAVWDTNLQRFERAIRDVMMVAQGELALENFLKQVKETWHVYELDLVSYQEKGHLIKGWDDLFNKVKEQINSLQAMKLSPYYKVFEEEAVSWEEKLNKINNIFDIWIDVQHRYTYLDGIFSGSSDIQALLPTEASRFASISTEFLGLMKKVAKAPKVLEVVGITGIQRSLERIQDLLTKIKKALVEYLDRQRMSFPRFYFVGDDDLLDIIGNNKNLIQIQKHFKKMFAGIASLIIDAEQKTVAGFLSSEGEEVKFSEVLVVVSFPTINDLLAAVEKEMKKTLAKLLHQCMGEAASFNVAIDGPAYLAWVDKYPAQIIVIAAQVLWSQATEESIKKMNGDGSGLKFQLAALQGIEGSIGGILGVLADAVLADHPPIMRKKLENLSTEFVHKRNVTRELIDRKVDSRNSFQWLRQMRFSFNPQESDVLKQLTIEMANARFFYGFEYLGVQDKLVQTPLTDRCYLAMTQALAARLGGAPFGPAGTGKTETVKALGQQMGRFVLVFNCDEGFDFQAMGRIFIGLCQVGAWGCFDEFNRLEERMLSAVSQQIQTIQEGLRRNAELKGADQNKPVPIDLLGKEVQINPDMAVFVTMNPGYAGRSNLPDNLKKLFRSFAMTKPDRQLIAEVMLFSQGFRTAEKLASKVVPFFRLCDEQLSHQSQYDFGLRALKYVLVSAGIIKRIRVKHVLDSSSAGQEGGDGDRAEKMAALGAVSAEQQILVQSVCETMVPKLIAEDIPLLYSLLSDVFPQVPYERNEMESLKSHIKKVCEANFLVSGGKGDGMGSEWMEKVLQLYQISQVNHGFMMVGSSGTGKTAAWQTLLKALSKMEGIEGVAHVIDPKSMSKESLYGFLDPNTREWTDGLFTSILRKIVDNVRGESQKRQWIIFDGDVDPEWVENLNSVLDDNKILTLPNGERLGLPPNVRVMFEVQDLKYATPATVSRCGMIWFHEDVVTVDMIFYNYLTRLSSVVYGSDETDSFAGVHAISTAQTPTTESAEDRVSPELRVQRDIVSVLRPHLAADGLVVRCLDFVADKEHIMDFTRIRALNALLSMMNQTVREVHRYNGAHPDFPIGFEQLEQYVQKSLVYAMLWSLSGDSKKKVRDELGEFIRSVSTIRLPPQTSVPVIDFEIGINGEWTTWQSKVPQLEVETHRVTAADLVIPTIDTVRHQALLYAWLQDHKPLILCGPPGSGKTMTLFSALRALPNMEVVGLNFSSASTPELLMKTFDHYCEYRKTPNGVVLSPLQVQKWLVLFCDEINLPDEDKFGTQRVISFIRQLVERGGFYRTTDQAWVQLERIQFVGACNPPTDPGRKPLSQRFLRHAPVIYVDYPGATSYKQIYGTFNRAMLRLFPAVRAMAEPLTNAMVEFYLNSQDKFTQEMQPHYIYSPRELTRWVRGIFEAIQPLEDLTSDALVRLWAHEALRLFQDRLVDDADRKWTDENIDRVAEKNFPGVDVGKALQRPILYSNWLTKNYLPVSRDVLREFTRARLKVFYEEELDVPLVLFDEVLDHVLRIDRIFRQPQGHALLIGISGFGKTTLSRFVAWMNGLTIYQIKVHSKYTGEDFDEDLRHVLRRSGCRDEKICFILDESNVLESGFLERMNTLLANGEVPGLFEGDEYTTLMTQCKEGSHRDGLMLDTPEELYRWFTRQVMRNLHVVFTMNPSTQGLKDRASTSPALFNRCVVNWCGDWSPNAMYQVGSELTDKVDLDRGDYTPPAAFPPVCSLAPATPSHRQAVVNAFVYVHKTLQTTNARLLSRGNRVVFITPRQFLDLINHFVKIYHEKRNELEEQQLHLNIGLQKIRETVDQVEVLRKDLAVKSIELTEKDNAASVKLKQMLNDQQEAERNKLKSEEIKEELKKKQDSIESSRLEVQKELSSVEPLLDEAQNAVKGIKKQNLVELKSMANPPPLVKLATESVCFLLGETNLEWKNIRTVMVRDNFISTVLNFKAENLSEEMIELFNQRYYSNQDYQVEKINRASTACGPLAQWAIAQTQYARILNQIAPLRGKLEALENDAVTATNRAVEVNANLVRLERSIQAFRDEYAILIREAEQLKLESSVVQSKVNRSTALLDSLGDESERWQESQKHFKEQMGTLIGDALLSAAFITYSGFYDQHIRGNLQQNWSKFLRNSGILFRTDMSLIEYLSSPDDRLRWQANGLPADDLCIENAIMLSRFNRYPLIIDPSGQATDFILNELKQKKIAKTSFLDSAFRKNLESALRFGNPLLVQDVESYDPILNSVLNREVKRNAGRVLIQLGDQDIDLSPTFSIYLATRDPSVEFAPDVCSRVTFVNFTVTRSSLQSQCLHHVLRSERPDIDEKRTNLLKLQGEFRLRLRHLEQSLLQALNESKGRILDDDNVLSTLEKLKREAAEVREKVDETDQVMSQIEKVSQEYMPLAVACSSIFFTLEVLNQIHFLYNYSLQFFIEIFNNTILNNPNITNIRDPAQRLLRLTSDLFFNTFSRVSRGMLHDDQLVLAVLLSRIFLKSKYAPAERDALHDEEFEFLLRGIDASDVLHQTAALDGFTPEESAHLNHLGNLKSFKNVKQLVGQNKEDVLRWKAVGGEAPQLWKENVSNADPVFASLLNVLFTQAIRPDLLRSQLTQYVDHVFGPQMLHRDNEMIDLSSIVTSEIKAETPVMLCSTAGHDASWLVDDLATDLTKQMASIALGSSEGFDHADKAVVAASKSGRWVLLKNVHLAPQWLVSLEKRLHSLQHHPNFRLFMTAEIHQALPVTLLRSSRILVFETPSGIKANLQRTMNTIPAARMVKEPVERARLYFLLAWLNGVIQERLRYAPLGWSKTYEFTTADLRMACDVIDTWLDRAAAGRTNITADKIPWEAIATLLAQCVYGGKIDNDFDQRLLTVFVESVFSAESFNGELPLVSGLVGGSNVPVPDGSKRDQFEGWISQLKDHQSPEWIGLPKNAENILLIVQGKACVAKLLKLQTVEDEEEQDVVDDSRKEKKGESDSVDGPAWMKTILGLSQTWIRTLGNDLPQMRRSAENIKDPLFRCFAREVKLGASILSGVKRDLADLIAICKGAKKQTNYHRLLVSDLVRGIIPTSWNQYTVPKNCTVNLWFIDFVQRIQQLGQVASLPPKEIKNFPVWLGGLFLPEAYVTATRQYVAQTNLWPLEELVLEVDVLEKSVDQGKSDSFYVLGLQLHGAVAEHRNLRLVERLSSDMKVTAFRWIRQEQGPTAVKTPVPVYLYSDRNNLLFTMDFIADKQTGDAATLYKRGVAVTASSSLS</sequence>
<keyword evidence="19" id="KW-1185">Reference proteome</keyword>
<dbReference type="Pfam" id="PF12777">
    <property type="entry name" value="MT"/>
    <property type="match status" value="1"/>
</dbReference>
<organism evidence="18 19">
    <name type="scientific">Hypsibius exemplaris</name>
    <name type="common">Freshwater tardigrade</name>
    <dbReference type="NCBI Taxonomy" id="2072580"/>
    <lineage>
        <taxon>Eukaryota</taxon>
        <taxon>Metazoa</taxon>
        <taxon>Ecdysozoa</taxon>
        <taxon>Tardigrada</taxon>
        <taxon>Eutardigrada</taxon>
        <taxon>Parachela</taxon>
        <taxon>Hypsibioidea</taxon>
        <taxon>Hypsibiidae</taxon>
        <taxon>Hypsibius</taxon>
    </lineage>
</organism>
<dbReference type="Pfam" id="PF12775">
    <property type="entry name" value="AAA_7"/>
    <property type="match status" value="1"/>
</dbReference>
<keyword evidence="9" id="KW-0067">ATP-binding</keyword>
<dbReference type="PANTHER" id="PTHR46532:SF13">
    <property type="entry name" value="CYTOPLASMIC DYNEIN 1 HEAVY CHAIN 1"/>
    <property type="match status" value="1"/>
</dbReference>
<dbReference type="FunFam" id="3.40.50.300:FF:000122">
    <property type="entry name" value="Cytoplasmic dynein 1 heavy chain"/>
    <property type="match status" value="1"/>
</dbReference>
<dbReference type="FunFam" id="3.40.50.300:FF:000071">
    <property type="entry name" value="Cytoplasmic dynein heavy chain 1"/>
    <property type="match status" value="1"/>
</dbReference>
<dbReference type="FunFam" id="3.40.50.300:FF:000517">
    <property type="entry name" value="Cytoplasmic dynein heavy chain 1"/>
    <property type="match status" value="1"/>
</dbReference>
<keyword evidence="7" id="KW-0677">Repeat</keyword>
<evidence type="ECO:0000256" key="1">
    <source>
        <dbReference type="ARBA" id="ARBA00004245"/>
    </source>
</evidence>
<feature type="coiled-coil region" evidence="15">
    <location>
        <begin position="3429"/>
        <end position="3477"/>
    </location>
</feature>
<evidence type="ECO:0000256" key="8">
    <source>
        <dbReference type="ARBA" id="ARBA00022741"/>
    </source>
</evidence>
<comment type="subcellular location">
    <subcellularLocation>
        <location evidence="1">Cytoplasm</location>
        <location evidence="1">Cytoskeleton</location>
    </subcellularLocation>
</comment>
<keyword evidence="13" id="KW-0206">Cytoskeleton</keyword>
<dbReference type="GO" id="GO:0000776">
    <property type="term" value="C:kinetochore"/>
    <property type="evidence" value="ECO:0007669"/>
    <property type="project" value="UniProtKB-ARBA"/>
</dbReference>
<evidence type="ECO:0000256" key="4">
    <source>
        <dbReference type="ARBA" id="ARBA00022197"/>
    </source>
</evidence>
<dbReference type="Proteomes" id="UP000192578">
    <property type="component" value="Unassembled WGS sequence"/>
</dbReference>
<dbReference type="GO" id="GO:0045505">
    <property type="term" value="F:dynein intermediate chain binding"/>
    <property type="evidence" value="ECO:0007669"/>
    <property type="project" value="InterPro"/>
</dbReference>
<dbReference type="FunFam" id="1.10.8.710:FF:000005">
    <property type="entry name" value="Cytoplasmic dynein heavy chain 1"/>
    <property type="match status" value="1"/>
</dbReference>
<dbReference type="InterPro" id="IPR024317">
    <property type="entry name" value="Dynein_heavy_chain_D4_dom"/>
</dbReference>
<dbReference type="Gene3D" id="3.10.490.20">
    <property type="match status" value="1"/>
</dbReference>
<feature type="region of interest" description="Disordered" evidence="16">
    <location>
        <begin position="1"/>
        <end position="20"/>
    </location>
</feature>
<dbReference type="Gene3D" id="1.20.1270.280">
    <property type="match status" value="1"/>
</dbReference>
<evidence type="ECO:0000256" key="7">
    <source>
        <dbReference type="ARBA" id="ARBA00022737"/>
    </source>
</evidence>
<keyword evidence="11 15" id="KW-0175">Coiled coil</keyword>
<dbReference type="FunFam" id="1.10.8.720:FF:000003">
    <property type="entry name" value="Cytoplasmic dynein heavy chain 2"/>
    <property type="match status" value="1"/>
</dbReference>
<evidence type="ECO:0000256" key="3">
    <source>
        <dbReference type="ARBA" id="ARBA00011655"/>
    </source>
</evidence>
<evidence type="ECO:0000256" key="15">
    <source>
        <dbReference type="SAM" id="Coils"/>
    </source>
</evidence>
<dbReference type="Gene3D" id="1.10.287.2620">
    <property type="match status" value="1"/>
</dbReference>
<dbReference type="Gene3D" id="1.20.140.100">
    <property type="entry name" value="Dynein heavy chain, N-terminal domain 2"/>
    <property type="match status" value="1"/>
</dbReference>
<evidence type="ECO:0000256" key="10">
    <source>
        <dbReference type="ARBA" id="ARBA00023017"/>
    </source>
</evidence>
<dbReference type="OrthoDB" id="14187at2759"/>
<feature type="coiled-coil region" evidence="15">
    <location>
        <begin position="1276"/>
        <end position="1303"/>
    </location>
</feature>
<dbReference type="InterPro" id="IPR013602">
    <property type="entry name" value="Dynein_heavy_linker"/>
</dbReference>
<dbReference type="FunFam" id="1.20.58.1120:FF:000003">
    <property type="entry name" value="Cytoplasmic dynein heavy chain 1"/>
    <property type="match status" value="1"/>
</dbReference>
<feature type="coiled-coil region" evidence="15">
    <location>
        <begin position="3776"/>
        <end position="3803"/>
    </location>
</feature>
<feature type="domain" description="AAA+ ATPase" evidence="17">
    <location>
        <begin position="2600"/>
        <end position="2750"/>
    </location>
</feature>
<dbReference type="GO" id="GO:0051235">
    <property type="term" value="P:maintenance of location"/>
    <property type="evidence" value="ECO:0007669"/>
    <property type="project" value="UniProtKB-ARBA"/>
</dbReference>
<dbReference type="FunFam" id="3.20.180.20:FF:000002">
    <property type="entry name" value="Cytoplasmic dynein heavy chain 1"/>
    <property type="match status" value="1"/>
</dbReference>
<dbReference type="FunFam" id="3.40.50.300:FF:000373">
    <property type="entry name" value="Cytoplasmic dynein heavy chain 2"/>
    <property type="match status" value="1"/>
</dbReference>
<accession>A0A1W0XD38</accession>
<dbReference type="GO" id="GO:0005858">
    <property type="term" value="C:axonemal dynein complex"/>
    <property type="evidence" value="ECO:0007669"/>
    <property type="project" value="TreeGrafter"/>
</dbReference>
<keyword evidence="10" id="KW-0243">Dynein</keyword>
<dbReference type="FunFam" id="1.20.920.20:FF:000002">
    <property type="entry name" value="Cytoplasmic dynein 1 heavy chain"/>
    <property type="match status" value="1"/>
</dbReference>
<dbReference type="FunFam" id="1.10.472.130:FF:000002">
    <property type="entry name" value="Cytoplasmic dynein heavy chain 1"/>
    <property type="match status" value="1"/>
</dbReference>
<dbReference type="GO" id="GO:0051642">
    <property type="term" value="P:centrosome localization"/>
    <property type="evidence" value="ECO:0007669"/>
    <property type="project" value="UniProtKB-ARBA"/>
</dbReference>
<keyword evidence="6" id="KW-0493">Microtubule</keyword>
<dbReference type="Gene3D" id="6.10.140.1060">
    <property type="match status" value="1"/>
</dbReference>
<dbReference type="Pfam" id="PF22597">
    <property type="entry name" value="DYN_lid"/>
    <property type="match status" value="1"/>
</dbReference>
<dbReference type="Gene3D" id="1.10.8.710">
    <property type="match status" value="1"/>
</dbReference>
<dbReference type="InterPro" id="IPR042219">
    <property type="entry name" value="AAA_lid_11_sf"/>
</dbReference>
<dbReference type="InterPro" id="IPR042222">
    <property type="entry name" value="Dynein_2_N"/>
</dbReference>
<dbReference type="GO" id="GO:1904115">
    <property type="term" value="C:axon cytoplasm"/>
    <property type="evidence" value="ECO:0007669"/>
    <property type="project" value="GOC"/>
</dbReference>
<dbReference type="InterPro" id="IPR041658">
    <property type="entry name" value="AAA_lid_11"/>
</dbReference>
<dbReference type="GO" id="GO:0005874">
    <property type="term" value="C:microtubule"/>
    <property type="evidence" value="ECO:0007669"/>
    <property type="project" value="UniProtKB-KW"/>
</dbReference>
<dbReference type="InterPro" id="IPR041466">
    <property type="entry name" value="Dynein_AAA5_ext"/>
</dbReference>
<dbReference type="Gene3D" id="3.20.180.20">
    <property type="entry name" value="Dynein heavy chain, N-terminal domain 2"/>
    <property type="match status" value="1"/>
</dbReference>
<dbReference type="SMART" id="SM00382">
    <property type="entry name" value="AAA"/>
    <property type="match status" value="3"/>
</dbReference>
<dbReference type="Gene3D" id="1.20.58.1120">
    <property type="match status" value="1"/>
</dbReference>
<feature type="domain" description="AAA+ ATPase" evidence="17">
    <location>
        <begin position="2942"/>
        <end position="3108"/>
    </location>
</feature>
<feature type="compositionally biased region" description="Basic and acidic residues" evidence="16">
    <location>
        <begin position="4375"/>
        <end position="4385"/>
    </location>
</feature>
<evidence type="ECO:0000256" key="13">
    <source>
        <dbReference type="ARBA" id="ARBA00023212"/>
    </source>
</evidence>
<evidence type="ECO:0000313" key="18">
    <source>
        <dbReference type="EMBL" id="OQV25394.1"/>
    </source>
</evidence>
<feature type="domain" description="AAA+ ATPase" evidence="17">
    <location>
        <begin position="1897"/>
        <end position="2044"/>
    </location>
</feature>
<dbReference type="Pfam" id="PF17852">
    <property type="entry name" value="Dynein_AAA_lid"/>
    <property type="match status" value="1"/>
</dbReference>
<dbReference type="GO" id="GO:0012505">
    <property type="term" value="C:endomembrane system"/>
    <property type="evidence" value="ECO:0007669"/>
    <property type="project" value="UniProtKB-ARBA"/>
</dbReference>
<evidence type="ECO:0000256" key="5">
    <source>
        <dbReference type="ARBA" id="ARBA00022490"/>
    </source>
</evidence>
<dbReference type="InterPro" id="IPR003593">
    <property type="entry name" value="AAA+_ATPase"/>
</dbReference>
<evidence type="ECO:0000256" key="11">
    <source>
        <dbReference type="ARBA" id="ARBA00023054"/>
    </source>
</evidence>
<comment type="similarity">
    <text evidence="2">Belongs to the dynein heavy chain family.</text>
</comment>
<proteinExistence type="inferred from homology"/>
<dbReference type="GO" id="GO:0051293">
    <property type="term" value="P:establishment of spindle localization"/>
    <property type="evidence" value="ECO:0007669"/>
    <property type="project" value="UniProtKB-ARBA"/>
</dbReference>
<dbReference type="CDD" id="cd00009">
    <property type="entry name" value="AAA"/>
    <property type="match status" value="2"/>
</dbReference>
<keyword evidence="5" id="KW-0963">Cytoplasm</keyword>
<dbReference type="Gene3D" id="1.10.472.130">
    <property type="match status" value="1"/>
</dbReference>